<dbReference type="AlphaFoldDB" id="A0A3D8QMW1"/>
<keyword evidence="2" id="KW-0521">NADP</keyword>
<dbReference type="GeneID" id="38120610"/>
<dbReference type="PANTHER" id="PTHR24320">
    <property type="entry name" value="RETINOL DEHYDROGENASE"/>
    <property type="match status" value="1"/>
</dbReference>
<comment type="similarity">
    <text evidence="1">Belongs to the short-chain dehydrogenases/reductases (SDR) family.</text>
</comment>
<gene>
    <name evidence="4" type="ORF">DSM5745_10240</name>
</gene>
<dbReference type="RefSeq" id="XP_026599318.1">
    <property type="nucleotide sequence ID" value="XM_026752256.1"/>
</dbReference>
<dbReference type="Gene3D" id="3.40.50.720">
    <property type="entry name" value="NAD(P)-binding Rossmann-like Domain"/>
    <property type="match status" value="1"/>
</dbReference>
<name>A0A3D8QMW1_9EURO</name>
<dbReference type="Proteomes" id="UP000256690">
    <property type="component" value="Unassembled WGS sequence"/>
</dbReference>
<dbReference type="InterPro" id="IPR036291">
    <property type="entry name" value="NAD(P)-bd_dom_sf"/>
</dbReference>
<evidence type="ECO:0000313" key="4">
    <source>
        <dbReference type="EMBL" id="RDW63129.1"/>
    </source>
</evidence>
<proteinExistence type="inferred from homology"/>
<dbReference type="EMBL" id="PVWQ01000015">
    <property type="protein sequence ID" value="RDW63129.1"/>
    <property type="molecule type" value="Genomic_DNA"/>
</dbReference>
<dbReference type="SUPFAM" id="SSF51735">
    <property type="entry name" value="NAD(P)-binding Rossmann-fold domains"/>
    <property type="match status" value="1"/>
</dbReference>
<dbReference type="GO" id="GO:0016491">
    <property type="term" value="F:oxidoreductase activity"/>
    <property type="evidence" value="ECO:0007669"/>
    <property type="project" value="UniProtKB-KW"/>
</dbReference>
<evidence type="ECO:0008006" key="6">
    <source>
        <dbReference type="Google" id="ProtNLM"/>
    </source>
</evidence>
<sequence>MPFYNSQVHFLHRQFFLTPSTPPPSFTLTGKSGLITGANTSLGYHAASHLLSLGVSRLILAVRSLAKGEAAKTQLLNALPGALKQPQPQPQPPTIEVWELDLASYPSIIAFVERLKTNTHGGLGLDFAILNAGAANFAFTTCPSTGNEESIQLNWLGTALLTLLLLPVLDERAAAAKSAGHDHDASPVLTILAARNQTTLLETLNAQSTFVSADRYATSKLLQQLFFVELVRRRAAAPWSTGLNDDVPGVVGRVFEAVKRVVGRPVAVGARTLVHAAVLAGIGSDGGILVTTAAGYGESPAGMGVRRRVWEEMIGELGGMVDGKVVVM</sequence>
<reference evidence="4 5" key="1">
    <citation type="journal article" date="2018" name="IMA Fungus">
        <title>IMA Genome-F 9: Draft genome sequence of Annulohypoxylon stygium, Aspergillus mulundensis, Berkeleyomyces basicola (syn. Thielaviopsis basicola), Ceratocystis smalleyi, two Cercospora beticola strains, Coleophoma cylindrospora, Fusarium fracticaudum, Phialophora cf. hyalina, and Morchella septimelata.</title>
        <authorList>
            <person name="Wingfield B.D."/>
            <person name="Bills G.F."/>
            <person name="Dong Y."/>
            <person name="Huang W."/>
            <person name="Nel W.J."/>
            <person name="Swalarsk-Parry B.S."/>
            <person name="Vaghefi N."/>
            <person name="Wilken P.M."/>
            <person name="An Z."/>
            <person name="de Beer Z.W."/>
            <person name="De Vos L."/>
            <person name="Chen L."/>
            <person name="Duong T.A."/>
            <person name="Gao Y."/>
            <person name="Hammerbacher A."/>
            <person name="Kikkert J.R."/>
            <person name="Li Y."/>
            <person name="Li H."/>
            <person name="Li K."/>
            <person name="Li Q."/>
            <person name="Liu X."/>
            <person name="Ma X."/>
            <person name="Naidoo K."/>
            <person name="Pethybridge S.J."/>
            <person name="Sun J."/>
            <person name="Steenkamp E.T."/>
            <person name="van der Nest M.A."/>
            <person name="van Wyk S."/>
            <person name="Wingfield M.J."/>
            <person name="Xiong C."/>
            <person name="Yue Q."/>
            <person name="Zhang X."/>
        </authorList>
    </citation>
    <scope>NUCLEOTIDE SEQUENCE [LARGE SCALE GENOMIC DNA]</scope>
    <source>
        <strain evidence="4 5">DSM 5745</strain>
    </source>
</reference>
<comment type="caution">
    <text evidence="4">The sequence shown here is derived from an EMBL/GenBank/DDBJ whole genome shotgun (WGS) entry which is preliminary data.</text>
</comment>
<evidence type="ECO:0000256" key="2">
    <source>
        <dbReference type="ARBA" id="ARBA00022857"/>
    </source>
</evidence>
<keyword evidence="5" id="KW-1185">Reference proteome</keyword>
<keyword evidence="3" id="KW-0560">Oxidoreductase</keyword>
<evidence type="ECO:0000256" key="1">
    <source>
        <dbReference type="ARBA" id="ARBA00006484"/>
    </source>
</evidence>
<evidence type="ECO:0000313" key="5">
    <source>
        <dbReference type="Proteomes" id="UP000256690"/>
    </source>
</evidence>
<dbReference type="OrthoDB" id="191139at2759"/>
<evidence type="ECO:0000256" key="3">
    <source>
        <dbReference type="ARBA" id="ARBA00023002"/>
    </source>
</evidence>
<organism evidence="4 5">
    <name type="scientific">Aspergillus mulundensis</name>
    <dbReference type="NCBI Taxonomy" id="1810919"/>
    <lineage>
        <taxon>Eukaryota</taxon>
        <taxon>Fungi</taxon>
        <taxon>Dikarya</taxon>
        <taxon>Ascomycota</taxon>
        <taxon>Pezizomycotina</taxon>
        <taxon>Eurotiomycetes</taxon>
        <taxon>Eurotiomycetidae</taxon>
        <taxon>Eurotiales</taxon>
        <taxon>Aspergillaceae</taxon>
        <taxon>Aspergillus</taxon>
        <taxon>Aspergillus subgen. Nidulantes</taxon>
    </lineage>
</organism>
<accession>A0A3D8QMW1</accession>
<dbReference type="PANTHER" id="PTHR24320:SF252">
    <property type="entry name" value="DEHYDROGENASE_REDUCTASE FAMILY PROTEIN, PUTATIVE (AFU_ORTHOLOGUE AFUA_3G08550)-RELATED"/>
    <property type="match status" value="1"/>
</dbReference>
<protein>
    <recommendedName>
        <fullName evidence="6">NAD(P)-binding protein</fullName>
    </recommendedName>
</protein>
<dbReference type="STRING" id="1810919.A0A3D8QMW1"/>
<dbReference type="Pfam" id="PF00106">
    <property type="entry name" value="adh_short"/>
    <property type="match status" value="1"/>
</dbReference>
<dbReference type="InterPro" id="IPR002347">
    <property type="entry name" value="SDR_fam"/>
</dbReference>